<dbReference type="GO" id="GO:0051213">
    <property type="term" value="F:dioxygenase activity"/>
    <property type="evidence" value="ECO:0007669"/>
    <property type="project" value="UniProtKB-KW"/>
</dbReference>
<dbReference type="Gene3D" id="3.40.830.10">
    <property type="entry name" value="LigB-like"/>
    <property type="match status" value="1"/>
</dbReference>
<comment type="similarity">
    <text evidence="1">Belongs to the MEMO1 family.</text>
</comment>
<dbReference type="InterPro" id="IPR002733">
    <property type="entry name" value="AMMECR1_domain"/>
</dbReference>
<dbReference type="CDD" id="cd07361">
    <property type="entry name" value="MEMO_like"/>
    <property type="match status" value="1"/>
</dbReference>
<dbReference type="Gene3D" id="3.30.1490.150">
    <property type="entry name" value="Hypothetical protein ph0010, domain 2"/>
    <property type="match status" value="1"/>
</dbReference>
<keyword evidence="3" id="KW-0560">Oxidoreductase</keyword>
<dbReference type="InterPro" id="IPR027623">
    <property type="entry name" value="AmmeMemoSam_A"/>
</dbReference>
<gene>
    <name evidence="3" type="ORF">RIEGSTA812A_PEG_978</name>
</gene>
<dbReference type="PANTHER" id="PTHR11060">
    <property type="entry name" value="PROTEIN MEMO1"/>
    <property type="match status" value="1"/>
</dbReference>
<evidence type="ECO:0000256" key="1">
    <source>
        <dbReference type="ARBA" id="ARBA00006315"/>
    </source>
</evidence>
<protein>
    <submittedName>
        <fullName evidence="3">COG1355, Predicted dioxygenase</fullName>
    </submittedName>
</protein>
<keyword evidence="3" id="KW-0223">Dioxygenase</keyword>
<dbReference type="NCBIfam" id="TIGR04335">
    <property type="entry name" value="AmmeMemoSam_A"/>
    <property type="match status" value="1"/>
</dbReference>
<dbReference type="HAMAP" id="MF_00055">
    <property type="entry name" value="MEMO1"/>
    <property type="match status" value="1"/>
</dbReference>
<dbReference type="NCBIfam" id="TIGR00296">
    <property type="entry name" value="TIGR00296 family protein"/>
    <property type="match status" value="1"/>
</dbReference>
<organism evidence="3">
    <name type="scientific">invertebrate metagenome</name>
    <dbReference type="NCBI Taxonomy" id="1711999"/>
    <lineage>
        <taxon>unclassified sequences</taxon>
        <taxon>metagenomes</taxon>
        <taxon>organismal metagenomes</taxon>
    </lineage>
</organism>
<dbReference type="EMBL" id="LR026963">
    <property type="protein sequence ID" value="VBB69505.1"/>
    <property type="molecule type" value="Genomic_DNA"/>
</dbReference>
<reference evidence="3" key="1">
    <citation type="submission" date="2018-10" db="EMBL/GenBank/DDBJ databases">
        <authorList>
            <person name="Gruber-Vodicka H."/>
            <person name="Jaeckle O."/>
        </authorList>
    </citation>
    <scope>NUCLEOTIDE SEQUENCE</scope>
</reference>
<dbReference type="InterPro" id="IPR027485">
    <property type="entry name" value="AMMECR1_N"/>
</dbReference>
<dbReference type="Pfam" id="PF01871">
    <property type="entry name" value="AMMECR1"/>
    <property type="match status" value="1"/>
</dbReference>
<dbReference type="SUPFAM" id="SSF143447">
    <property type="entry name" value="AMMECR1-like"/>
    <property type="match status" value="1"/>
</dbReference>
<dbReference type="InterPro" id="IPR023473">
    <property type="entry name" value="AMMECR1"/>
</dbReference>
<sequence>MASVRAAVVAGSFYPANPSELTAMIRKYIALARGMANAAVPKALIAPHAGYIYSGPVAARAYARLLPARGRFSRVVLIGPSHLVTFQGFALSSAEAYETPLGRIPIDQAAVEALRTMRGITVRDAVHAQEHSLEVHLPFLQEVIGPFTLVPVITGEAGPEEVAAVLEMTWGGPETLVVVSTDLSHYLDYESCQKLDETTMQAIESCHIHSINHDQACGRVPVRGLLAVARRKGLTVVTLDVRNSGDTAGPRNRVVGYGAWALLEQHTASMVAAEDHSQILLGLHGETLLHVAAASIRHGLYYGRSIPLDLNSFPPALRQPSAAFVTLNRAGQLRGCMGSSQAWHALVEDVADNAFEAAFADPRFRPLLRHELPELEVTVSLLTDPQPMLFHDQGDLLAQVRSGIDGLLFEDQGHQGLLLPQVWEQIPKRSDFLVSLKRKAGLAATYWSPTVRVYRFTACSVKSADLPDPTILWKTSTETA</sequence>
<evidence type="ECO:0000313" key="3">
    <source>
        <dbReference type="EMBL" id="VBB69505.1"/>
    </source>
</evidence>
<dbReference type="PROSITE" id="PS51112">
    <property type="entry name" value="AMMECR1"/>
    <property type="match status" value="1"/>
</dbReference>
<dbReference type="NCBIfam" id="TIGR04336">
    <property type="entry name" value="AmmeMemoSam_B"/>
    <property type="match status" value="1"/>
</dbReference>
<evidence type="ECO:0000259" key="2">
    <source>
        <dbReference type="PROSITE" id="PS51112"/>
    </source>
</evidence>
<name>A0A484H7M5_9ZZZZ</name>
<dbReference type="InterPro" id="IPR002737">
    <property type="entry name" value="MEMO1_fam"/>
</dbReference>
<accession>A0A484H7M5</accession>
<dbReference type="Pfam" id="PF01875">
    <property type="entry name" value="Memo"/>
    <property type="match status" value="1"/>
</dbReference>
<dbReference type="Gene3D" id="3.30.700.20">
    <property type="entry name" value="Hypothetical protein ph0010, domain 1"/>
    <property type="match status" value="1"/>
</dbReference>
<dbReference type="PANTHER" id="PTHR11060:SF0">
    <property type="entry name" value="PROTEIN MEMO1"/>
    <property type="match status" value="1"/>
</dbReference>
<dbReference type="AlphaFoldDB" id="A0A484H7M5"/>
<proteinExistence type="inferred from homology"/>
<feature type="domain" description="AMMECR1" evidence="2">
    <location>
        <begin position="283"/>
        <end position="472"/>
    </location>
</feature>
<dbReference type="InterPro" id="IPR036071">
    <property type="entry name" value="AMMECR1_dom_sf"/>
</dbReference>